<dbReference type="RefSeq" id="WP_254572061.1">
    <property type="nucleotide sequence ID" value="NZ_CP098502.1"/>
</dbReference>
<keyword evidence="4" id="KW-1185">Reference proteome</keyword>
<dbReference type="Pfam" id="PF10370">
    <property type="entry name" value="Rv2993c-like_N"/>
    <property type="match status" value="1"/>
</dbReference>
<dbReference type="InterPro" id="IPR011234">
    <property type="entry name" value="Fumarylacetoacetase-like_C"/>
</dbReference>
<name>A0ABY5DV66_9ACTN</name>
<dbReference type="InterPro" id="IPR036663">
    <property type="entry name" value="Fumarylacetoacetase_C_sf"/>
</dbReference>
<dbReference type="GO" id="GO:0016787">
    <property type="term" value="F:hydrolase activity"/>
    <property type="evidence" value="ECO:0007669"/>
    <property type="project" value="UniProtKB-KW"/>
</dbReference>
<dbReference type="Gene3D" id="3.90.850.10">
    <property type="entry name" value="Fumarylacetoacetase-like, C-terminal domain"/>
    <property type="match status" value="1"/>
</dbReference>
<dbReference type="SUPFAM" id="SSF56529">
    <property type="entry name" value="FAH"/>
    <property type="match status" value="1"/>
</dbReference>
<evidence type="ECO:0000313" key="3">
    <source>
        <dbReference type="EMBL" id="UTI65380.1"/>
    </source>
</evidence>
<dbReference type="InterPro" id="IPR018833">
    <property type="entry name" value="Rv2993c-like_N"/>
</dbReference>
<dbReference type="Pfam" id="PF01557">
    <property type="entry name" value="FAA_hydrolase"/>
    <property type="match status" value="1"/>
</dbReference>
<keyword evidence="3" id="KW-0378">Hydrolase</keyword>
<organism evidence="3 4">
    <name type="scientific">Paraconexibacter antarcticus</name>
    <dbReference type="NCBI Taxonomy" id="2949664"/>
    <lineage>
        <taxon>Bacteria</taxon>
        <taxon>Bacillati</taxon>
        <taxon>Actinomycetota</taxon>
        <taxon>Thermoleophilia</taxon>
        <taxon>Solirubrobacterales</taxon>
        <taxon>Paraconexibacteraceae</taxon>
        <taxon>Paraconexibacter</taxon>
    </lineage>
</organism>
<sequence length="275" mass="28900">MRLVTYTTAGGAPRAGRLEGDAVVPLAAPTMLDWLRGDGRADAGEAPVPLADARLLAPVPDPPSVRDFYAFEGHVATGWRRRGGDIPPAWYDAPVFYFSNPASIVGPGEPVARPAATRELDFELEVAAVIGAGGEIAGFTLMNDLSARDVQRAEMTVGLGPAKGKDFATALGPWLVTPDELPLRDGRLDLAATVTVDGYEATRTTAADMYFPWDALVAQAARDTRLRPGDVLGSGTLERGCLLELGPLPGGRWLEPGDTVTLAADGLGELSTPIV</sequence>
<evidence type="ECO:0000259" key="1">
    <source>
        <dbReference type="Pfam" id="PF01557"/>
    </source>
</evidence>
<evidence type="ECO:0000313" key="4">
    <source>
        <dbReference type="Proteomes" id="UP001056035"/>
    </source>
</evidence>
<dbReference type="PANTHER" id="PTHR43211">
    <property type="entry name" value="FUMARYLACETOACETATE HYDROLASE"/>
    <property type="match status" value="1"/>
</dbReference>
<evidence type="ECO:0000259" key="2">
    <source>
        <dbReference type="Pfam" id="PF10370"/>
    </source>
</evidence>
<dbReference type="EMBL" id="CP098502">
    <property type="protein sequence ID" value="UTI65380.1"/>
    <property type="molecule type" value="Genomic_DNA"/>
</dbReference>
<reference evidence="3 4" key="1">
    <citation type="submission" date="2022-06" db="EMBL/GenBank/DDBJ databases">
        <title>Paraconexibacter antarcticus.</title>
        <authorList>
            <person name="Kim C.S."/>
        </authorList>
    </citation>
    <scope>NUCLEOTIDE SEQUENCE [LARGE SCALE GENOMIC DNA]</scope>
    <source>
        <strain evidence="3 4">02-257</strain>
    </source>
</reference>
<proteinExistence type="predicted"/>
<dbReference type="Proteomes" id="UP001056035">
    <property type="component" value="Chromosome"/>
</dbReference>
<gene>
    <name evidence="3" type="ORF">NBH00_04000</name>
</gene>
<feature type="domain" description="Rv2993c-like N-terminal" evidence="2">
    <location>
        <begin position="1"/>
        <end position="58"/>
    </location>
</feature>
<accession>A0ABY5DV66</accession>
<dbReference type="PANTHER" id="PTHR43211:SF1">
    <property type="entry name" value="BLL6422 PROTEIN"/>
    <property type="match status" value="1"/>
</dbReference>
<protein>
    <submittedName>
        <fullName evidence="3">Fumarylacetoacetate hydrolase family protein</fullName>
    </submittedName>
</protein>
<feature type="domain" description="Fumarylacetoacetase-like C-terminal" evidence="1">
    <location>
        <begin position="66"/>
        <end position="274"/>
    </location>
</feature>